<evidence type="ECO:0000313" key="8">
    <source>
        <dbReference type="Proteomes" id="UP000240569"/>
    </source>
</evidence>
<dbReference type="SUPFAM" id="SSF56322">
    <property type="entry name" value="ADC synthase"/>
    <property type="match status" value="1"/>
</dbReference>
<proteinExistence type="inferred from homology"/>
<dbReference type="UniPathway" id="UPA00035">
    <property type="reaction ID" value="UER00040"/>
</dbReference>
<comment type="similarity">
    <text evidence="2">Belongs to the anthranilate synthase component I family.</text>
</comment>
<dbReference type="AlphaFoldDB" id="A0A2R6A9N7"/>
<keyword evidence="4" id="KW-0028">Amino-acid biosynthesis</keyword>
<comment type="caution">
    <text evidence="7">The sequence shown here is derived from an EMBL/GenBank/DDBJ whole genome shotgun (WGS) entry which is preliminary data.</text>
</comment>
<comment type="catalytic activity">
    <reaction evidence="5">
        <text>chorismate + L-glutamine = anthranilate + pyruvate + L-glutamate + H(+)</text>
        <dbReference type="Rhea" id="RHEA:21732"/>
        <dbReference type="ChEBI" id="CHEBI:15361"/>
        <dbReference type="ChEBI" id="CHEBI:15378"/>
        <dbReference type="ChEBI" id="CHEBI:16567"/>
        <dbReference type="ChEBI" id="CHEBI:29748"/>
        <dbReference type="ChEBI" id="CHEBI:29985"/>
        <dbReference type="ChEBI" id="CHEBI:58359"/>
        <dbReference type="EC" id="4.1.3.27"/>
    </reaction>
</comment>
<dbReference type="InterPro" id="IPR015890">
    <property type="entry name" value="Chorismate_C"/>
</dbReference>
<dbReference type="EC" id="4.1.3.27" evidence="3"/>
<dbReference type="GO" id="GO:0004049">
    <property type="term" value="F:anthranilate synthase activity"/>
    <property type="evidence" value="ECO:0007669"/>
    <property type="project" value="UniProtKB-EC"/>
</dbReference>
<dbReference type="InterPro" id="IPR005801">
    <property type="entry name" value="ADC_synthase"/>
</dbReference>
<gene>
    <name evidence="7" type="ORF">B9Q02_11025</name>
</gene>
<dbReference type="PANTHER" id="PTHR11236:SF9">
    <property type="entry name" value="ANTHRANILATE SYNTHASE COMPONENT 1"/>
    <property type="match status" value="1"/>
</dbReference>
<feature type="domain" description="Chorismate-utilising enzyme C-terminal" evidence="6">
    <location>
        <begin position="64"/>
        <end position="316"/>
    </location>
</feature>
<keyword evidence="4" id="KW-0822">Tryptophan biosynthesis</keyword>
<dbReference type="EMBL" id="NEXD01000121">
    <property type="protein sequence ID" value="PSN82993.1"/>
    <property type="molecule type" value="Genomic_DNA"/>
</dbReference>
<evidence type="ECO:0000313" key="7">
    <source>
        <dbReference type="EMBL" id="PSN82993.1"/>
    </source>
</evidence>
<evidence type="ECO:0000259" key="6">
    <source>
        <dbReference type="Pfam" id="PF00425"/>
    </source>
</evidence>
<evidence type="ECO:0000256" key="1">
    <source>
        <dbReference type="ARBA" id="ARBA00004873"/>
    </source>
</evidence>
<dbReference type="Pfam" id="PF00425">
    <property type="entry name" value="Chorismate_bind"/>
    <property type="match status" value="1"/>
</dbReference>
<comment type="pathway">
    <text evidence="1">Amino-acid biosynthesis; L-tryptophan biosynthesis; L-tryptophan from chorismate: step 1/5.</text>
</comment>
<protein>
    <recommendedName>
        <fullName evidence="3">anthranilate synthase</fullName>
        <ecNumber evidence="3">4.1.3.27</ecNumber>
    </recommendedName>
</protein>
<sequence length="327" mass="36951">MLLGYAGFSLTSLWERVPYSPHTQFPDLELSLYTEYKVFRTRKLITDFSDHDFQISRVLENTTFERFCEMVLRAKEYIASGDVFQVVLSRRTEIDFSGSLVRPFLRLVQQNPSPYMYYVKFGERRIVGSSPETLFRVKSRIVESFPIAGTREVTGDRARDEKLRQELLKSEKEAAEHVMLVDLARNDLGKVCELGSVKVPIYRKIVKFSKVQHIVSKVVGVLKQSADSFDVLEAVFPAGTVSGAPKIRAIEIIHELEEVPRGPYAGGVGFFEKDEADFAINIRSFYATEAKLYVQAGAGIVADSQPEFEYKETQHKASALLGALGVR</sequence>
<dbReference type="Gene3D" id="3.60.120.10">
    <property type="entry name" value="Anthranilate synthase"/>
    <property type="match status" value="1"/>
</dbReference>
<dbReference type="GO" id="GO:0000162">
    <property type="term" value="P:L-tryptophan biosynthetic process"/>
    <property type="evidence" value="ECO:0007669"/>
    <property type="project" value="UniProtKB-UniPathway"/>
</dbReference>
<evidence type="ECO:0000256" key="5">
    <source>
        <dbReference type="ARBA" id="ARBA00047683"/>
    </source>
</evidence>
<dbReference type="InterPro" id="IPR019999">
    <property type="entry name" value="Anth_synth_I-like"/>
</dbReference>
<dbReference type="PANTHER" id="PTHR11236">
    <property type="entry name" value="AMINOBENZOATE/ANTHRANILATE SYNTHASE"/>
    <property type="match status" value="1"/>
</dbReference>
<evidence type="ECO:0000256" key="2">
    <source>
        <dbReference type="ARBA" id="ARBA00009562"/>
    </source>
</evidence>
<accession>A0A2R6A9N7</accession>
<keyword evidence="4" id="KW-0057">Aromatic amino acid biosynthesis</keyword>
<name>A0A2R6A9N7_9ARCH</name>
<evidence type="ECO:0000256" key="4">
    <source>
        <dbReference type="ARBA" id="ARBA00022822"/>
    </source>
</evidence>
<dbReference type="PRINTS" id="PR00095">
    <property type="entry name" value="ANTSNTHASEI"/>
</dbReference>
<evidence type="ECO:0000256" key="3">
    <source>
        <dbReference type="ARBA" id="ARBA00012266"/>
    </source>
</evidence>
<reference evidence="7 8" key="1">
    <citation type="submission" date="2017-04" db="EMBL/GenBank/DDBJ databases">
        <title>Novel microbial lineages endemic to geothermal iron-oxide mats fill important gaps in the evolutionary history of Archaea.</title>
        <authorList>
            <person name="Jay Z.J."/>
            <person name="Beam J.P."/>
            <person name="Dlakic M."/>
            <person name="Rusch D.B."/>
            <person name="Kozubal M.A."/>
            <person name="Inskeep W.P."/>
        </authorList>
    </citation>
    <scope>NUCLEOTIDE SEQUENCE [LARGE SCALE GENOMIC DNA]</scope>
    <source>
        <strain evidence="7">BE_D</strain>
    </source>
</reference>
<organism evidence="7 8">
    <name type="scientific">Candidatus Marsarchaeota G1 archaeon BE_D</name>
    <dbReference type="NCBI Taxonomy" id="1978156"/>
    <lineage>
        <taxon>Archaea</taxon>
        <taxon>Candidatus Marsarchaeota</taxon>
        <taxon>Candidatus Marsarchaeota group 1</taxon>
    </lineage>
</organism>
<dbReference type="Proteomes" id="UP000240569">
    <property type="component" value="Unassembled WGS sequence"/>
</dbReference>